<dbReference type="PANTHER" id="PTHR34473">
    <property type="entry name" value="UPF0699 TRANSMEMBRANE PROTEIN YDBS"/>
    <property type="match status" value="1"/>
</dbReference>
<dbReference type="EMBL" id="FNIZ01000002">
    <property type="protein sequence ID" value="SDN96052.1"/>
    <property type="molecule type" value="Genomic_DNA"/>
</dbReference>
<feature type="domain" description="YdbS-like PH" evidence="2">
    <location>
        <begin position="273"/>
        <end position="345"/>
    </location>
</feature>
<keyword evidence="4" id="KW-1185">Reference proteome</keyword>
<keyword evidence="1" id="KW-0472">Membrane</keyword>
<feature type="transmembrane region" description="Helical" evidence="1">
    <location>
        <begin position="392"/>
        <end position="411"/>
    </location>
</feature>
<feature type="transmembrane region" description="Helical" evidence="1">
    <location>
        <begin position="365"/>
        <end position="386"/>
    </location>
</feature>
<dbReference type="Pfam" id="PF03703">
    <property type="entry name" value="bPH_2"/>
    <property type="match status" value="3"/>
</dbReference>
<feature type="transmembrane region" description="Helical" evidence="1">
    <location>
        <begin position="231"/>
        <end position="259"/>
    </location>
</feature>
<dbReference type="InterPro" id="IPR014529">
    <property type="entry name" value="UCP026631"/>
</dbReference>
<dbReference type="OrthoDB" id="2317554at2"/>
<proteinExistence type="predicted"/>
<dbReference type="PANTHER" id="PTHR34473:SF2">
    <property type="entry name" value="UPF0699 TRANSMEMBRANE PROTEIN YDBT"/>
    <property type="match status" value="1"/>
</dbReference>
<accession>A0A1H0FNE1</accession>
<reference evidence="4" key="1">
    <citation type="submission" date="2016-10" db="EMBL/GenBank/DDBJ databases">
        <authorList>
            <person name="Varghese N."/>
            <person name="Submissions S."/>
        </authorList>
    </citation>
    <scope>NUCLEOTIDE SEQUENCE [LARGE SCALE GENOMIC DNA]</scope>
    <source>
        <strain evidence="4">CGMCC 1.3703</strain>
    </source>
</reference>
<dbReference type="PIRSF" id="PIRSF026631">
    <property type="entry name" value="UCP026631"/>
    <property type="match status" value="1"/>
</dbReference>
<evidence type="ECO:0000259" key="2">
    <source>
        <dbReference type="Pfam" id="PF03703"/>
    </source>
</evidence>
<keyword evidence="1" id="KW-0812">Transmembrane</keyword>
<name>A0A1H0FNE1_HALAD</name>
<evidence type="ECO:0000313" key="3">
    <source>
        <dbReference type="EMBL" id="SDN96052.1"/>
    </source>
</evidence>
<dbReference type="InterPro" id="IPR005182">
    <property type="entry name" value="YdbS-like_PH"/>
</dbReference>
<gene>
    <name evidence="3" type="ORF">SAMN05421677_10259</name>
</gene>
<dbReference type="RefSeq" id="WP_089650847.1">
    <property type="nucleotide sequence ID" value="NZ_FNIZ01000002.1"/>
</dbReference>
<dbReference type="Proteomes" id="UP000198860">
    <property type="component" value="Unassembled WGS sequence"/>
</dbReference>
<feature type="domain" description="YdbS-like PH" evidence="2">
    <location>
        <begin position="63"/>
        <end position="141"/>
    </location>
</feature>
<feature type="transmembrane region" description="Helical" evidence="1">
    <location>
        <begin position="38"/>
        <end position="59"/>
    </location>
</feature>
<evidence type="ECO:0000256" key="1">
    <source>
        <dbReference type="SAM" id="Phobius"/>
    </source>
</evidence>
<feature type="transmembrane region" description="Helical" evidence="1">
    <location>
        <begin position="12"/>
        <end position="32"/>
    </location>
</feature>
<protein>
    <submittedName>
        <fullName evidence="3">Putative membrane protein</fullName>
    </submittedName>
</protein>
<keyword evidence="1" id="KW-1133">Transmembrane helix</keyword>
<feature type="domain" description="YdbS-like PH" evidence="2">
    <location>
        <begin position="418"/>
        <end position="484"/>
    </location>
</feature>
<evidence type="ECO:0000313" key="4">
    <source>
        <dbReference type="Proteomes" id="UP000198860"/>
    </source>
</evidence>
<feature type="transmembrane region" description="Helical" evidence="1">
    <location>
        <begin position="198"/>
        <end position="219"/>
    </location>
</feature>
<dbReference type="AlphaFoldDB" id="A0A1H0FNE1"/>
<organism evidence="3 4">
    <name type="scientific">Halobacillus aidingensis</name>
    <dbReference type="NCBI Taxonomy" id="240303"/>
    <lineage>
        <taxon>Bacteria</taxon>
        <taxon>Bacillati</taxon>
        <taxon>Bacillota</taxon>
        <taxon>Bacilli</taxon>
        <taxon>Bacillales</taxon>
        <taxon>Bacillaceae</taxon>
        <taxon>Halobacillus</taxon>
    </lineage>
</organism>
<dbReference type="STRING" id="240303.SAMN05421677_10259"/>
<sequence length="526" mass="60219">MSRKRNHPLMMVYELGNLIKNSLFFFILFFVVKAGSEAWLFVYGRYAVVGLFLLTVLCIPIKWYSRTYQLDVASLHITRNFFVRNQQTVPYTKIQNVQKETKWFHRILGMTSVTLKTSVQGKDHSIRFPVLRKEEAASIETKVQGKTSTPVIRVEEAAQETELPVFEEEKVEDEKVTNQPASKKTVHFTPTKKEIMKAAFASLSFLAFLPILGSLLSKLDDFHFEKQVDGFLSFLFGSTTMLVTTTILFVLLSGGFGIVRTVVKYGKYEIASDKETIFITKGMVDENYISISKDKVQAILIEQSFMKRMMGLATVKLVCAGGNGEESEVSALYPFLPVRRACSLIEELLPDYQLSKQMERLPREAFWIQMLKPSWLWMISTGALFYLKPEPFGLSSAWWVFSVILLVLIMASRALNFYHSNYVIHDHYIQFRTGGFTTSLFLSKRSRIIELEASQTLFQKLLGLASINTVNQANPVRHTSMADVPAHWAETAYQWYTGRKNEVHFVKEGETNHEQVGLDVLRDGYR</sequence>